<dbReference type="Proteomes" id="UP001642260">
    <property type="component" value="Unassembled WGS sequence"/>
</dbReference>
<dbReference type="AlphaFoldDB" id="A0ABC8IQM3"/>
<organism evidence="1 2">
    <name type="scientific">Eruca vesicaria subsp. sativa</name>
    <name type="common">Garden rocket</name>
    <name type="synonym">Eruca sativa</name>
    <dbReference type="NCBI Taxonomy" id="29727"/>
    <lineage>
        <taxon>Eukaryota</taxon>
        <taxon>Viridiplantae</taxon>
        <taxon>Streptophyta</taxon>
        <taxon>Embryophyta</taxon>
        <taxon>Tracheophyta</taxon>
        <taxon>Spermatophyta</taxon>
        <taxon>Magnoliopsida</taxon>
        <taxon>eudicotyledons</taxon>
        <taxon>Gunneridae</taxon>
        <taxon>Pentapetalae</taxon>
        <taxon>rosids</taxon>
        <taxon>malvids</taxon>
        <taxon>Brassicales</taxon>
        <taxon>Brassicaceae</taxon>
        <taxon>Brassiceae</taxon>
        <taxon>Eruca</taxon>
    </lineage>
</organism>
<dbReference type="EMBL" id="CAKOAT010048377">
    <property type="protein sequence ID" value="CAH8292862.1"/>
    <property type="molecule type" value="Genomic_DNA"/>
</dbReference>
<reference evidence="1 2" key="1">
    <citation type="submission" date="2022-03" db="EMBL/GenBank/DDBJ databases">
        <authorList>
            <person name="Macdonald S."/>
            <person name="Ahmed S."/>
            <person name="Newling K."/>
        </authorList>
    </citation>
    <scope>NUCLEOTIDE SEQUENCE [LARGE SCALE GENOMIC DNA]</scope>
</reference>
<name>A0ABC8IQM3_ERUVS</name>
<evidence type="ECO:0000313" key="2">
    <source>
        <dbReference type="Proteomes" id="UP001642260"/>
    </source>
</evidence>
<comment type="caution">
    <text evidence="1">The sequence shown here is derived from an EMBL/GenBank/DDBJ whole genome shotgun (WGS) entry which is preliminary data.</text>
</comment>
<gene>
    <name evidence="1" type="ORF">ERUC_LOCUS1560</name>
</gene>
<accession>A0ABC8IQM3</accession>
<sequence length="143" mass="16694">MILKKQKKVFYYPITFTPRNRSKCRGSITLKTFRRDVYRPITGKDRLFGQTQINPQLQQLKFDIPSKLLASGSVETCLQHVSLVLKHVELVVLETFVLYTIQLFGESQGRTFEFEANVEHVELHLMEESKGWRTCIPIKSVDY</sequence>
<keyword evidence="2" id="KW-1185">Reference proteome</keyword>
<protein>
    <submittedName>
        <fullName evidence="1">Uncharacterized protein</fullName>
    </submittedName>
</protein>
<proteinExistence type="predicted"/>
<evidence type="ECO:0000313" key="1">
    <source>
        <dbReference type="EMBL" id="CAH8292862.1"/>
    </source>
</evidence>